<keyword evidence="4" id="KW-0479">Metal-binding</keyword>
<dbReference type="EMBL" id="GANO01001224">
    <property type="protein sequence ID" value="JAB58647.1"/>
    <property type="molecule type" value="mRNA"/>
</dbReference>
<dbReference type="AlphaFoldDB" id="U5EWW6"/>
<feature type="region of interest" description="Disordered" evidence="16">
    <location>
        <begin position="388"/>
        <end position="407"/>
    </location>
</feature>
<keyword evidence="9" id="KW-0408">Iron</keyword>
<evidence type="ECO:0000256" key="2">
    <source>
        <dbReference type="ARBA" id="ARBA00009711"/>
    </source>
</evidence>
<dbReference type="GO" id="GO:0005634">
    <property type="term" value="C:nucleus"/>
    <property type="evidence" value="ECO:0007669"/>
    <property type="project" value="TreeGrafter"/>
</dbReference>
<sequence length="1199" mass="135120">KIQIFRPCWEEFQNFSKYIEFMEAQGAHKAGLAKIIPPPEWKPRKNGCNLDDIKLTIPAPICQVVSGKQGCYQQINIQKPSLTVQQFAELAKSERYATPPHTDFDDLERKYWKNITYVSPIYGADVCGSITDKDCNVWNISHLGTILDYVNEDYGISIDGVNTAYLYFGMWKTTFAWHTEDMDLYSINYLHFGEPKTWYAVPPAYGRKLEKLAHTLFPASYKTCTAYLRHKMTLINPQLLKQNNIPYNKVTQEANEIMITFPFGYHAGFNHGFNCAESTNFALPRWIEYGKRATQCNCSSDMVKISMDTFVKRFQPHLYDAWMNGTDIAAHPEDPTHFVGPPARNTNEDSNNTSTSSNNSATCNEGGGGGEEEKSVMKKACNLIQNTRKMSFKERNPDLDMDDIQNNPHIPDDIKAVLSGALTLLPEDDDDEELSTTVKDTPKKSSKTREDDDDEDEEEDPLYDPFADSDEEYEEFNRKNRRGKRKDDDDWYSSRSKKYKVASARRSNNTRTKKEKTTKERGGGGGGTNKRNEKNKQNIQENTKESTKSIIEKIKEKLHKKPDGGVKKVKTETPAMKKIKSQLKKETQKQLALKTSLSSSGSSSTPSSSDAAAVTVAKTESPLTNVAVEVTVETTVNQQNNIPSNQQENGTNGAAIVEPKVEPITVKMELSQTPVAAPTPITTVEITTTATPTSTPSTTVIPTPAVPTPKLPVVDTKPKIIPTPINKFNNTQSQSSTSSKTTVPAATNLTKTAATTESSNNPAKVKPDYVYPKAKPYAKTSTNTTDYMGAFSAFLENHNKNQTQLKPPEQRVDRRAKPYQAYEKVLTKNAEMAKPQQQFKSEELKIEKVPNVAAKYEHLNGLNKVFNIQPTLKPINNNKVVKQTSAPVAAAAAPTTATDQATSLILEYFKTKNIDLSTANAVALQMLSNIANQSAAAGSASSVATTSRKPLQKPLPQQQSSVSSSTHQSVIKKVDKQRYQQHQQQLQQQQQQELYQTVIQKPQQTVVKILKQKEPKVVVQPSTSVQQQSYIINLDTEELVDNQIQQEIQRQILKQQQEKAEKERRQKEIEFKRKQQEEIRRKQQEELRRRQQEELLRKQQEEILRKQQEQLLLLQQEKEEERQAQLLLQQQQQQLQEDQQQVITITAPQDMQLSAQSIQQLLALNYGSASNNGNVIITNGSNILWNSVLNARILGFDNE</sequence>
<feature type="region of interest" description="Disordered" evidence="16">
    <location>
        <begin position="690"/>
        <end position="745"/>
    </location>
</feature>
<evidence type="ECO:0000256" key="9">
    <source>
        <dbReference type="ARBA" id="ARBA00023004"/>
    </source>
</evidence>
<feature type="compositionally biased region" description="Low complexity" evidence="16">
    <location>
        <begin position="690"/>
        <end position="703"/>
    </location>
</feature>
<keyword evidence="12" id="KW-0539">Nucleus</keyword>
<feature type="region of interest" description="Disordered" evidence="16">
    <location>
        <begin position="332"/>
        <end position="374"/>
    </location>
</feature>
<dbReference type="InterPro" id="IPR003349">
    <property type="entry name" value="JmjN"/>
</dbReference>
<dbReference type="GO" id="GO:0048512">
    <property type="term" value="P:circadian behavior"/>
    <property type="evidence" value="ECO:0007669"/>
    <property type="project" value="UniProtKB-ARBA"/>
</dbReference>
<dbReference type="GO" id="GO:0140681">
    <property type="term" value="F:histone H3K36me2/H3K36me3 demethylase activity"/>
    <property type="evidence" value="ECO:0007669"/>
    <property type="project" value="UniProtKB-ARBA"/>
</dbReference>
<comment type="similarity">
    <text evidence="2">Belongs to the JHDM3 histone demethylase family.</text>
</comment>
<feature type="compositionally biased region" description="Low complexity" evidence="16">
    <location>
        <begin position="348"/>
        <end position="364"/>
    </location>
</feature>
<feature type="compositionally biased region" description="Low complexity" evidence="16">
    <location>
        <begin position="957"/>
        <end position="969"/>
    </location>
</feature>
<dbReference type="EC" id="1.14.11.66" evidence="3"/>
<comment type="cofactor">
    <cofactor evidence="1">
        <name>Fe(2+)</name>
        <dbReference type="ChEBI" id="CHEBI:29033"/>
    </cofactor>
</comment>
<feature type="domain" description="JmjN" evidence="17">
    <location>
        <begin position="2"/>
        <end position="44"/>
    </location>
</feature>
<evidence type="ECO:0000256" key="6">
    <source>
        <dbReference type="ARBA" id="ARBA00022853"/>
    </source>
</evidence>
<accession>U5EWW6</accession>
<protein>
    <recommendedName>
        <fullName evidence="3">[histone H3]-trimethyl-L-lysine(9) demethylase</fullName>
        <ecNumber evidence="3">1.14.11.66</ecNumber>
    </recommendedName>
</protein>
<dbReference type="PANTHER" id="PTHR10694:SF129">
    <property type="entry name" value="LYSINE-SPECIFIC DEMETHYLASE 4B-RELATED"/>
    <property type="match status" value="1"/>
</dbReference>
<feature type="compositionally biased region" description="Basic and acidic residues" evidence="16">
    <location>
        <begin position="530"/>
        <end position="571"/>
    </location>
</feature>
<evidence type="ECO:0000259" key="18">
    <source>
        <dbReference type="PROSITE" id="PS51184"/>
    </source>
</evidence>
<dbReference type="GO" id="GO:0000785">
    <property type="term" value="C:chromatin"/>
    <property type="evidence" value="ECO:0007669"/>
    <property type="project" value="TreeGrafter"/>
</dbReference>
<evidence type="ECO:0000259" key="17">
    <source>
        <dbReference type="PROSITE" id="PS51183"/>
    </source>
</evidence>
<organism evidence="19">
    <name type="scientific">Corethrella appendiculata</name>
    <dbReference type="NCBI Taxonomy" id="1370023"/>
    <lineage>
        <taxon>Eukaryota</taxon>
        <taxon>Metazoa</taxon>
        <taxon>Ecdysozoa</taxon>
        <taxon>Arthropoda</taxon>
        <taxon>Hexapoda</taxon>
        <taxon>Insecta</taxon>
        <taxon>Pterygota</taxon>
        <taxon>Neoptera</taxon>
        <taxon>Endopterygota</taxon>
        <taxon>Diptera</taxon>
        <taxon>Nematocera</taxon>
        <taxon>Culicoidea</taxon>
        <taxon>Chaoboridae</taxon>
        <taxon>Corethrella</taxon>
    </lineage>
</organism>
<evidence type="ECO:0000256" key="15">
    <source>
        <dbReference type="SAM" id="Coils"/>
    </source>
</evidence>
<dbReference type="InterPro" id="IPR003347">
    <property type="entry name" value="JmjC_dom"/>
</dbReference>
<evidence type="ECO:0000256" key="10">
    <source>
        <dbReference type="ARBA" id="ARBA00023015"/>
    </source>
</evidence>
<dbReference type="PROSITE" id="PS51183">
    <property type="entry name" value="JMJN"/>
    <property type="match status" value="1"/>
</dbReference>
<feature type="region of interest" description="Disordered" evidence="16">
    <location>
        <begin position="941"/>
        <end position="977"/>
    </location>
</feature>
<dbReference type="GO" id="GO:0046872">
    <property type="term" value="F:metal ion binding"/>
    <property type="evidence" value="ECO:0007669"/>
    <property type="project" value="UniProtKB-KW"/>
</dbReference>
<evidence type="ECO:0000256" key="14">
    <source>
        <dbReference type="ARBA" id="ARBA00053408"/>
    </source>
</evidence>
<dbReference type="GO" id="GO:0140684">
    <property type="term" value="F:histone H3K9me2/H3K9me3 demethylase activity"/>
    <property type="evidence" value="ECO:0007669"/>
    <property type="project" value="UniProtKB-EC"/>
</dbReference>
<comment type="catalytic activity">
    <reaction evidence="13">
        <text>N(6),N(6),N(6)-trimethyl-L-lysyl(9)-[histone H3] + 2 2-oxoglutarate + 2 O2 = N(6)-methyl-L-lysyl(9)-[histone H3] + 2 formaldehyde + 2 succinate + 2 CO2</text>
        <dbReference type="Rhea" id="RHEA:60200"/>
        <dbReference type="Rhea" id="RHEA-COMP:15538"/>
        <dbReference type="Rhea" id="RHEA-COMP:15542"/>
        <dbReference type="ChEBI" id="CHEBI:15379"/>
        <dbReference type="ChEBI" id="CHEBI:16526"/>
        <dbReference type="ChEBI" id="CHEBI:16810"/>
        <dbReference type="ChEBI" id="CHEBI:16842"/>
        <dbReference type="ChEBI" id="CHEBI:30031"/>
        <dbReference type="ChEBI" id="CHEBI:61929"/>
        <dbReference type="ChEBI" id="CHEBI:61961"/>
        <dbReference type="EC" id="1.14.11.66"/>
    </reaction>
</comment>
<feature type="compositionally biased region" description="Low complexity" evidence="16">
    <location>
        <begin position="731"/>
        <end position="745"/>
    </location>
</feature>
<evidence type="ECO:0000256" key="11">
    <source>
        <dbReference type="ARBA" id="ARBA00023163"/>
    </source>
</evidence>
<dbReference type="PANTHER" id="PTHR10694">
    <property type="entry name" value="LYSINE-SPECIFIC DEMETHYLASE"/>
    <property type="match status" value="1"/>
</dbReference>
<dbReference type="FunFam" id="2.60.120.650:FF:000048">
    <property type="entry name" value="Lysine-specific demethylase 4A"/>
    <property type="match status" value="1"/>
</dbReference>
<feature type="compositionally biased region" description="Low complexity" evidence="16">
    <location>
        <begin position="596"/>
        <end position="609"/>
    </location>
</feature>
<feature type="compositionally biased region" description="Acidic residues" evidence="16">
    <location>
        <begin position="451"/>
        <end position="474"/>
    </location>
</feature>
<feature type="coiled-coil region" evidence="15">
    <location>
        <begin position="1043"/>
        <end position="1141"/>
    </location>
</feature>
<evidence type="ECO:0000313" key="19">
    <source>
        <dbReference type="EMBL" id="JAB58647.1"/>
    </source>
</evidence>
<proteinExistence type="evidence at transcript level"/>
<dbReference type="SMART" id="SM00558">
    <property type="entry name" value="JmjC"/>
    <property type="match status" value="1"/>
</dbReference>
<dbReference type="SUPFAM" id="SSF51197">
    <property type="entry name" value="Clavaminate synthase-like"/>
    <property type="match status" value="1"/>
</dbReference>
<feature type="compositionally biased region" description="Basic and acidic residues" evidence="16">
    <location>
        <begin position="440"/>
        <end position="450"/>
    </location>
</feature>
<dbReference type="Pfam" id="PF02375">
    <property type="entry name" value="JmjN"/>
    <property type="match status" value="1"/>
</dbReference>
<keyword evidence="11" id="KW-0804">Transcription</keyword>
<evidence type="ECO:0000256" key="8">
    <source>
        <dbReference type="ARBA" id="ARBA00023002"/>
    </source>
</evidence>
<dbReference type="SMART" id="SM00545">
    <property type="entry name" value="JmjN"/>
    <property type="match status" value="1"/>
</dbReference>
<dbReference type="Gene3D" id="2.60.120.650">
    <property type="entry name" value="Cupin"/>
    <property type="match status" value="1"/>
</dbReference>
<dbReference type="CDD" id="cd22249">
    <property type="entry name" value="UDM1_RNF168_RNF169-like"/>
    <property type="match status" value="1"/>
</dbReference>
<evidence type="ECO:0000256" key="3">
    <source>
        <dbReference type="ARBA" id="ARBA00012900"/>
    </source>
</evidence>
<comment type="function">
    <text evidence="14">Probable histone demethylase that specifically demethylates 'Lys-9' and 'Lys-36' residues of histone H3, thereby playing a central role in histone code. Demethylation of Lys residue generates formaldehyde and succinate.</text>
</comment>
<keyword evidence="10" id="KW-0805">Transcription regulation</keyword>
<keyword evidence="7" id="KW-0223">Dioxygenase</keyword>
<evidence type="ECO:0000256" key="12">
    <source>
        <dbReference type="ARBA" id="ARBA00023242"/>
    </source>
</evidence>
<evidence type="ECO:0000256" key="16">
    <source>
        <dbReference type="SAM" id="MobiDB-lite"/>
    </source>
</evidence>
<feature type="domain" description="JmjC" evidence="18">
    <location>
        <begin position="132"/>
        <end position="298"/>
    </location>
</feature>
<evidence type="ECO:0000256" key="5">
    <source>
        <dbReference type="ARBA" id="ARBA00022833"/>
    </source>
</evidence>
<dbReference type="PROSITE" id="PS51184">
    <property type="entry name" value="JMJC"/>
    <property type="match status" value="1"/>
</dbReference>
<keyword evidence="15" id="KW-0175">Coiled coil</keyword>
<dbReference type="Pfam" id="PF02373">
    <property type="entry name" value="JmjC"/>
    <property type="match status" value="1"/>
</dbReference>
<reference evidence="19" key="1">
    <citation type="journal article" date="2014" name="Insect Biochem. Mol. Biol.">
        <title>An insight into the sialome of the frog biting fly, Corethrella appendiculata.</title>
        <authorList>
            <person name="Ribeiro J.M.C."/>
            <person name="Chagas A.C."/>
            <person name="Pham V.M."/>
            <person name="Lounibos L.P."/>
            <person name="Calvo E."/>
        </authorList>
    </citation>
    <scope>NUCLEOTIDE SEQUENCE</scope>
    <source>
        <tissue evidence="19">Salivary glands</tissue>
    </source>
</reference>
<evidence type="ECO:0000256" key="13">
    <source>
        <dbReference type="ARBA" id="ARBA00049349"/>
    </source>
</evidence>
<evidence type="ECO:0000256" key="4">
    <source>
        <dbReference type="ARBA" id="ARBA00022723"/>
    </source>
</evidence>
<keyword evidence="5" id="KW-0862">Zinc</keyword>
<feature type="region of interest" description="Disordered" evidence="16">
    <location>
        <begin position="425"/>
        <end position="616"/>
    </location>
</feature>
<evidence type="ECO:0000256" key="1">
    <source>
        <dbReference type="ARBA" id="ARBA00001954"/>
    </source>
</evidence>
<feature type="non-terminal residue" evidence="19">
    <location>
        <position position="1"/>
    </location>
</feature>
<name>U5EWW6_9DIPT</name>
<keyword evidence="6" id="KW-0156">Chromatin regulator</keyword>
<dbReference type="GO" id="GO:0010468">
    <property type="term" value="P:regulation of gene expression"/>
    <property type="evidence" value="ECO:0007669"/>
    <property type="project" value="TreeGrafter"/>
</dbReference>
<evidence type="ECO:0000256" key="7">
    <source>
        <dbReference type="ARBA" id="ARBA00022964"/>
    </source>
</evidence>
<keyword evidence="8" id="KW-0560">Oxidoreductase</keyword>